<dbReference type="RefSeq" id="WP_173778877.1">
    <property type="nucleotide sequence ID" value="NZ_JABSNO010000007.1"/>
</dbReference>
<gene>
    <name evidence="1" type="ORF">HNQ03_001334</name>
</gene>
<protein>
    <submittedName>
        <fullName evidence="1">Lycopene beta-cyclase</fullName>
        <ecNumber evidence="1">5.5.1.19</ecNumber>
    </submittedName>
</protein>
<dbReference type="InterPro" id="IPR036188">
    <property type="entry name" value="FAD/NAD-bd_sf"/>
</dbReference>
<dbReference type="Pfam" id="PF05834">
    <property type="entry name" value="Lycopene_cycl"/>
    <property type="match status" value="1"/>
</dbReference>
<evidence type="ECO:0000313" key="2">
    <source>
        <dbReference type="Proteomes" id="UP000610746"/>
    </source>
</evidence>
<dbReference type="SUPFAM" id="SSF51905">
    <property type="entry name" value="FAD/NAD(P)-binding domain"/>
    <property type="match status" value="1"/>
</dbReference>
<accession>A0A8J8K865</accession>
<reference evidence="1" key="1">
    <citation type="submission" date="2020-05" db="EMBL/GenBank/DDBJ databases">
        <title>Genomic Encyclopedia of Type Strains, Phase IV (KMG-V): Genome sequencing to study the core and pangenomes of soil and plant-associated prokaryotes.</title>
        <authorList>
            <person name="Whitman W."/>
        </authorList>
    </citation>
    <scope>NUCLEOTIDE SEQUENCE</scope>
    <source>
        <strain evidence="1">16F</strain>
    </source>
</reference>
<dbReference type="Proteomes" id="UP000610746">
    <property type="component" value="Unassembled WGS sequence"/>
</dbReference>
<comment type="caution">
    <text evidence="1">The sequence shown here is derived from an EMBL/GenBank/DDBJ whole genome shotgun (WGS) entry which is preliminary data.</text>
</comment>
<organism evidence="1 2">
    <name type="scientific">Frigoriflavimonas asaccharolytica</name>
    <dbReference type="NCBI Taxonomy" id="2735899"/>
    <lineage>
        <taxon>Bacteria</taxon>
        <taxon>Pseudomonadati</taxon>
        <taxon>Bacteroidota</taxon>
        <taxon>Flavobacteriia</taxon>
        <taxon>Flavobacteriales</taxon>
        <taxon>Weeksellaceae</taxon>
        <taxon>Frigoriflavimonas</taxon>
    </lineage>
</organism>
<name>A0A8J8K865_9FLAO</name>
<dbReference type="Gene3D" id="3.50.50.60">
    <property type="entry name" value="FAD/NAD(P)-binding domain"/>
    <property type="match status" value="1"/>
</dbReference>
<dbReference type="GO" id="GO:0016853">
    <property type="term" value="F:isomerase activity"/>
    <property type="evidence" value="ECO:0007669"/>
    <property type="project" value="UniProtKB-KW"/>
</dbReference>
<dbReference type="AlphaFoldDB" id="A0A8J8K865"/>
<keyword evidence="2" id="KW-1185">Reference proteome</keyword>
<dbReference type="EMBL" id="JABSNO010000007">
    <property type="protein sequence ID" value="NRS92266.1"/>
    <property type="molecule type" value="Genomic_DNA"/>
</dbReference>
<dbReference type="EC" id="5.5.1.19" evidence="1"/>
<proteinExistence type="predicted"/>
<keyword evidence="1" id="KW-0413">Isomerase</keyword>
<sequence>MTTSENKYDYIIAGSGAAGLSLLYRILKNSTLNKKKILVIDKAEKNSNDRTWCFWETGKGIFEEVVCNQWKNLEFKTEKFTKEFHLKNYSYKMIQGLDFYQFVFSFAKDFGNVSFLTEPIVNISSEENLAIVETDKGRYSAQYIFNSTTLFNPEINVKNALLQHFTGWVIQTERATFNSEIGTLMDFTLDQKNGATFMYVLPTSSTEALVEYTLFSEKVLEKEAYEIALKKYIREDLKIENFKIKHTEFGIIPMSLAKFERTALLSKNIINIGTAGGFTKASSGYTFQFIQKNTAEIVHNLELDKYPHPAKTFRDKMFDWYDRTLLEVLLSKKQTGKEIFAVMFRKVSPEKIFKFLGNESSIWEDIKIMSVLPIKDFLISGIKQLK</sequence>
<evidence type="ECO:0000313" key="1">
    <source>
        <dbReference type="EMBL" id="NRS92266.1"/>
    </source>
</evidence>